<feature type="compositionally biased region" description="Basic and acidic residues" evidence="1">
    <location>
        <begin position="1"/>
        <end position="43"/>
    </location>
</feature>
<organism evidence="2 3">
    <name type="scientific">Danionella cerebrum</name>
    <dbReference type="NCBI Taxonomy" id="2873325"/>
    <lineage>
        <taxon>Eukaryota</taxon>
        <taxon>Metazoa</taxon>
        <taxon>Chordata</taxon>
        <taxon>Craniata</taxon>
        <taxon>Vertebrata</taxon>
        <taxon>Euteleostomi</taxon>
        <taxon>Actinopterygii</taxon>
        <taxon>Neopterygii</taxon>
        <taxon>Teleostei</taxon>
        <taxon>Ostariophysi</taxon>
        <taxon>Cypriniformes</taxon>
        <taxon>Danionidae</taxon>
        <taxon>Danioninae</taxon>
        <taxon>Danionella</taxon>
    </lineage>
</organism>
<feature type="compositionally biased region" description="Basic and acidic residues" evidence="1">
    <location>
        <begin position="119"/>
        <end position="166"/>
    </location>
</feature>
<dbReference type="OrthoDB" id="10053624at2759"/>
<comment type="caution">
    <text evidence="2">The sequence shown here is derived from an EMBL/GenBank/DDBJ whole genome shotgun (WGS) entry which is preliminary data.</text>
</comment>
<feature type="non-terminal residue" evidence="2">
    <location>
        <position position="1"/>
    </location>
</feature>
<dbReference type="STRING" id="623744.A0A553QYZ7"/>
<sequence>LRKEDMDRAKRQAEEEKYEKMKAKQREEANKLELKRKQEEARRTKQFQQHNQRYTKRFSACFYRSHANKQFHTSIILGKAEAKLAAQALAAVLRLRPEELEYFTQIDTPLMRVAKSHEYRESRRAEEKANVLKKQEEQRRKAEILEKKQKQQEEDRKRETKADHRRVNSAFLDRLEASASGRMPHPEAQTRESSDDDEPHRPGFSASRLDSEEGDESDPLWTLMKLQNHFPNYEREVLEDILEQCN</sequence>
<dbReference type="PANTHER" id="PTHR22529">
    <property type="entry name" value="EPITHELIAL-STROMAL INTERACTION PROTEIN 1"/>
    <property type="match status" value="1"/>
</dbReference>
<accession>A0A553QYZ7</accession>
<feature type="compositionally biased region" description="Basic and acidic residues" evidence="1">
    <location>
        <begin position="184"/>
        <end position="201"/>
    </location>
</feature>
<dbReference type="EMBL" id="SRMA01025403">
    <property type="protein sequence ID" value="TRY95180.1"/>
    <property type="molecule type" value="Genomic_DNA"/>
</dbReference>
<feature type="non-terminal residue" evidence="2">
    <location>
        <position position="246"/>
    </location>
</feature>
<dbReference type="InterPro" id="IPR026185">
    <property type="entry name" value="EPSTI1"/>
</dbReference>
<dbReference type="PANTHER" id="PTHR22529:SF1">
    <property type="entry name" value="EPITHELIAL-STROMAL INTERACTION PROTEIN 1"/>
    <property type="match status" value="1"/>
</dbReference>
<dbReference type="AlphaFoldDB" id="A0A553QYZ7"/>
<feature type="region of interest" description="Disordered" evidence="1">
    <location>
        <begin position="119"/>
        <end position="220"/>
    </location>
</feature>
<name>A0A553QYZ7_9TELE</name>
<protein>
    <recommendedName>
        <fullName evidence="4">CUE domain-containing protein</fullName>
    </recommendedName>
</protein>
<evidence type="ECO:0000256" key="1">
    <source>
        <dbReference type="SAM" id="MobiDB-lite"/>
    </source>
</evidence>
<reference evidence="2 3" key="1">
    <citation type="journal article" date="2019" name="Sci. Data">
        <title>Hybrid genome assembly and annotation of Danionella translucida.</title>
        <authorList>
            <person name="Kadobianskyi M."/>
            <person name="Schulze L."/>
            <person name="Schuelke M."/>
            <person name="Judkewitz B."/>
        </authorList>
    </citation>
    <scope>NUCLEOTIDE SEQUENCE [LARGE SCALE GENOMIC DNA]</scope>
    <source>
        <strain evidence="2 3">Bolton</strain>
    </source>
</reference>
<evidence type="ECO:0000313" key="2">
    <source>
        <dbReference type="EMBL" id="TRY95180.1"/>
    </source>
</evidence>
<proteinExistence type="predicted"/>
<feature type="region of interest" description="Disordered" evidence="1">
    <location>
        <begin position="1"/>
        <end position="51"/>
    </location>
</feature>
<dbReference type="Proteomes" id="UP000316079">
    <property type="component" value="Unassembled WGS sequence"/>
</dbReference>
<dbReference type="CDD" id="cd14279">
    <property type="entry name" value="CUE"/>
    <property type="match status" value="1"/>
</dbReference>
<evidence type="ECO:0008006" key="4">
    <source>
        <dbReference type="Google" id="ProtNLM"/>
    </source>
</evidence>
<keyword evidence="3" id="KW-1185">Reference proteome</keyword>
<evidence type="ECO:0000313" key="3">
    <source>
        <dbReference type="Proteomes" id="UP000316079"/>
    </source>
</evidence>
<gene>
    <name evidence="2" type="ORF">DNTS_022840</name>
</gene>